<comment type="pathway">
    <text evidence="2">Secondary metabolite biosynthesis.</text>
</comment>
<feature type="transmembrane region" description="Helical" evidence="9">
    <location>
        <begin position="6"/>
        <end position="23"/>
    </location>
</feature>
<sequence length="523" mass="59585">MSEQVLWPYGGVLVATLLVWQVVKRMRSGSRSSGPPLPPGPKSRFLVGNMLDMPTEEPWLTYRDWSDVYGDVVYLDLPAQPTILVGSAEVAFELLERRSDIYSDRRMPIMLEMMAWGFNFAFMGYGPVWRAHRRSVHQYFSPNLTHVYQDIQLQEARSFLHRLLSSPEHRREHVRLMIVAIIVRIVYGKRVENLGDDFITLAHKAVEGLVLALVPGAYWVEYLPFLRHLPSWLPGNRAGKLTDAYRPIVQAMRDQPFDQVEASLAQGDGTPSVTATMIREIHEQVDTIEGKQVEEKLKLARNVTALAYSGTWLEWTTCAAEVFMLAMGMYPRVQRQAQEELDRVVGPNRLPDFDDLESLVYIRAIAMETMRWLPVNPFSVPRTSMAEDEYKGYRIPKGSTILVNAWAILHNPKDYPEPEEFRPERFIKDAKINPDIRDPITIAFGFGRRHVLMRSGLQPLYDICPGRFLSNASLTIYIASTLHVFNISPGYDKAGNRVKLTTDVSTGLVACVVLFVSLFLRQG</sequence>
<dbReference type="PANTHER" id="PTHR46300:SF7">
    <property type="entry name" value="P450, PUTATIVE (EUROFUNG)-RELATED"/>
    <property type="match status" value="1"/>
</dbReference>
<dbReference type="GO" id="GO:0004497">
    <property type="term" value="F:monooxygenase activity"/>
    <property type="evidence" value="ECO:0007669"/>
    <property type="project" value="UniProtKB-KW"/>
</dbReference>
<keyword evidence="4" id="KW-0349">Heme</keyword>
<dbReference type="Proteomes" id="UP000813824">
    <property type="component" value="Unassembled WGS sequence"/>
</dbReference>
<dbReference type="PRINTS" id="PR00463">
    <property type="entry name" value="EP450I"/>
</dbReference>
<evidence type="ECO:0000313" key="11">
    <source>
        <dbReference type="Proteomes" id="UP000813824"/>
    </source>
</evidence>
<dbReference type="GO" id="GO:0005506">
    <property type="term" value="F:iron ion binding"/>
    <property type="evidence" value="ECO:0007669"/>
    <property type="project" value="InterPro"/>
</dbReference>
<evidence type="ECO:0000256" key="3">
    <source>
        <dbReference type="ARBA" id="ARBA00010617"/>
    </source>
</evidence>
<name>A0A8K0UK09_9AGAR</name>
<evidence type="ECO:0000256" key="7">
    <source>
        <dbReference type="ARBA" id="ARBA00023004"/>
    </source>
</evidence>
<gene>
    <name evidence="10" type="ORF">BXZ70DRAFT_896174</name>
</gene>
<proteinExistence type="inferred from homology"/>
<evidence type="ECO:0000256" key="8">
    <source>
        <dbReference type="ARBA" id="ARBA00023033"/>
    </source>
</evidence>
<comment type="caution">
    <text evidence="10">The sequence shown here is derived from an EMBL/GenBank/DDBJ whole genome shotgun (WGS) entry which is preliminary data.</text>
</comment>
<dbReference type="GO" id="GO:0020037">
    <property type="term" value="F:heme binding"/>
    <property type="evidence" value="ECO:0007669"/>
    <property type="project" value="InterPro"/>
</dbReference>
<dbReference type="Gene3D" id="1.10.630.10">
    <property type="entry name" value="Cytochrome P450"/>
    <property type="match status" value="1"/>
</dbReference>
<dbReference type="Pfam" id="PF00067">
    <property type="entry name" value="p450"/>
    <property type="match status" value="1"/>
</dbReference>
<dbReference type="InterPro" id="IPR002401">
    <property type="entry name" value="Cyt_P450_E_grp-I"/>
</dbReference>
<evidence type="ECO:0000256" key="1">
    <source>
        <dbReference type="ARBA" id="ARBA00001971"/>
    </source>
</evidence>
<dbReference type="SUPFAM" id="SSF48264">
    <property type="entry name" value="Cytochrome P450"/>
    <property type="match status" value="1"/>
</dbReference>
<evidence type="ECO:0000256" key="2">
    <source>
        <dbReference type="ARBA" id="ARBA00005179"/>
    </source>
</evidence>
<reference evidence="10" key="1">
    <citation type="journal article" date="2021" name="New Phytol.">
        <title>Evolutionary innovations through gain and loss of genes in the ectomycorrhizal Boletales.</title>
        <authorList>
            <person name="Wu G."/>
            <person name="Miyauchi S."/>
            <person name="Morin E."/>
            <person name="Kuo A."/>
            <person name="Drula E."/>
            <person name="Varga T."/>
            <person name="Kohler A."/>
            <person name="Feng B."/>
            <person name="Cao Y."/>
            <person name="Lipzen A."/>
            <person name="Daum C."/>
            <person name="Hundley H."/>
            <person name="Pangilinan J."/>
            <person name="Johnson J."/>
            <person name="Barry K."/>
            <person name="LaButti K."/>
            <person name="Ng V."/>
            <person name="Ahrendt S."/>
            <person name="Min B."/>
            <person name="Choi I.G."/>
            <person name="Park H."/>
            <person name="Plett J.M."/>
            <person name="Magnuson J."/>
            <person name="Spatafora J.W."/>
            <person name="Nagy L.G."/>
            <person name="Henrissat B."/>
            <person name="Grigoriev I.V."/>
            <person name="Yang Z.L."/>
            <person name="Xu J."/>
            <person name="Martin F.M."/>
        </authorList>
    </citation>
    <scope>NUCLEOTIDE SEQUENCE</scope>
    <source>
        <strain evidence="10">KKN 215</strain>
    </source>
</reference>
<dbReference type="CDD" id="cd11065">
    <property type="entry name" value="CYP64-like"/>
    <property type="match status" value="1"/>
</dbReference>
<evidence type="ECO:0000256" key="6">
    <source>
        <dbReference type="ARBA" id="ARBA00023002"/>
    </source>
</evidence>
<organism evidence="10 11">
    <name type="scientific">Cristinia sonorae</name>
    <dbReference type="NCBI Taxonomy" id="1940300"/>
    <lineage>
        <taxon>Eukaryota</taxon>
        <taxon>Fungi</taxon>
        <taxon>Dikarya</taxon>
        <taxon>Basidiomycota</taxon>
        <taxon>Agaricomycotina</taxon>
        <taxon>Agaricomycetes</taxon>
        <taxon>Agaricomycetidae</taxon>
        <taxon>Agaricales</taxon>
        <taxon>Pleurotineae</taxon>
        <taxon>Stephanosporaceae</taxon>
        <taxon>Cristinia</taxon>
    </lineage>
</organism>
<keyword evidence="8" id="KW-0503">Monooxygenase</keyword>
<evidence type="ECO:0000256" key="4">
    <source>
        <dbReference type="ARBA" id="ARBA00022617"/>
    </source>
</evidence>
<dbReference type="PANTHER" id="PTHR46300">
    <property type="entry name" value="P450, PUTATIVE (EUROFUNG)-RELATED-RELATED"/>
    <property type="match status" value="1"/>
</dbReference>
<keyword evidence="5" id="KW-0479">Metal-binding</keyword>
<comment type="cofactor">
    <cofactor evidence="1">
        <name>heme</name>
        <dbReference type="ChEBI" id="CHEBI:30413"/>
    </cofactor>
</comment>
<dbReference type="AlphaFoldDB" id="A0A8K0UK09"/>
<dbReference type="EMBL" id="JAEVFJ010000024">
    <property type="protein sequence ID" value="KAH8094927.1"/>
    <property type="molecule type" value="Genomic_DNA"/>
</dbReference>
<dbReference type="InterPro" id="IPR050364">
    <property type="entry name" value="Cytochrome_P450_fung"/>
</dbReference>
<evidence type="ECO:0000313" key="10">
    <source>
        <dbReference type="EMBL" id="KAH8094927.1"/>
    </source>
</evidence>
<evidence type="ECO:0000256" key="5">
    <source>
        <dbReference type="ARBA" id="ARBA00022723"/>
    </source>
</evidence>
<dbReference type="InterPro" id="IPR001128">
    <property type="entry name" value="Cyt_P450"/>
</dbReference>
<keyword evidence="11" id="KW-1185">Reference proteome</keyword>
<keyword evidence="9" id="KW-0472">Membrane</keyword>
<accession>A0A8K0UK09</accession>
<keyword evidence="9" id="KW-0812">Transmembrane</keyword>
<keyword evidence="6" id="KW-0560">Oxidoreductase</keyword>
<evidence type="ECO:0000256" key="9">
    <source>
        <dbReference type="SAM" id="Phobius"/>
    </source>
</evidence>
<feature type="transmembrane region" description="Helical" evidence="9">
    <location>
        <begin position="107"/>
        <end position="129"/>
    </location>
</feature>
<dbReference type="OrthoDB" id="2789670at2759"/>
<comment type="similarity">
    <text evidence="3">Belongs to the cytochrome P450 family.</text>
</comment>
<keyword evidence="9" id="KW-1133">Transmembrane helix</keyword>
<keyword evidence="7" id="KW-0408">Iron</keyword>
<dbReference type="InterPro" id="IPR036396">
    <property type="entry name" value="Cyt_P450_sf"/>
</dbReference>
<protein>
    <submittedName>
        <fullName evidence="10">Cytochrome P450</fullName>
    </submittedName>
</protein>
<dbReference type="GO" id="GO:0016705">
    <property type="term" value="F:oxidoreductase activity, acting on paired donors, with incorporation or reduction of molecular oxygen"/>
    <property type="evidence" value="ECO:0007669"/>
    <property type="project" value="InterPro"/>
</dbReference>